<keyword evidence="3" id="KW-1185">Reference proteome</keyword>
<accession>A0AA87ZWM9</accession>
<proteinExistence type="predicted"/>
<sequence length="136" mass="14059">MGVVGFGRSGPELNSGGGEETQIEVLGRRRVWEGTQFSVWVLRLSLATTGGREVEVCEGWGASSWGRGGSEATKTWVRANGVARWREGGREGGEGEGEWGRGGEGGEGVGVGVRGCYCVGALGGEGGGVCRGRGRE</sequence>
<evidence type="ECO:0000313" key="2">
    <source>
        <dbReference type="EMBL" id="GMN40972.1"/>
    </source>
</evidence>
<evidence type="ECO:0000256" key="1">
    <source>
        <dbReference type="SAM" id="MobiDB-lite"/>
    </source>
</evidence>
<evidence type="ECO:0000313" key="3">
    <source>
        <dbReference type="Proteomes" id="UP001187192"/>
    </source>
</evidence>
<dbReference type="EMBL" id="BTGU01000012">
    <property type="protein sequence ID" value="GMN40972.1"/>
    <property type="molecule type" value="Genomic_DNA"/>
</dbReference>
<comment type="caution">
    <text evidence="2">The sequence shown here is derived from an EMBL/GenBank/DDBJ whole genome shotgun (WGS) entry which is preliminary data.</text>
</comment>
<organism evidence="2 3">
    <name type="scientific">Ficus carica</name>
    <name type="common">Common fig</name>
    <dbReference type="NCBI Taxonomy" id="3494"/>
    <lineage>
        <taxon>Eukaryota</taxon>
        <taxon>Viridiplantae</taxon>
        <taxon>Streptophyta</taxon>
        <taxon>Embryophyta</taxon>
        <taxon>Tracheophyta</taxon>
        <taxon>Spermatophyta</taxon>
        <taxon>Magnoliopsida</taxon>
        <taxon>eudicotyledons</taxon>
        <taxon>Gunneridae</taxon>
        <taxon>Pentapetalae</taxon>
        <taxon>rosids</taxon>
        <taxon>fabids</taxon>
        <taxon>Rosales</taxon>
        <taxon>Moraceae</taxon>
        <taxon>Ficeae</taxon>
        <taxon>Ficus</taxon>
    </lineage>
</organism>
<reference evidence="2" key="1">
    <citation type="submission" date="2023-07" db="EMBL/GenBank/DDBJ databases">
        <title>draft genome sequence of fig (Ficus carica).</title>
        <authorList>
            <person name="Takahashi T."/>
            <person name="Nishimura K."/>
        </authorList>
    </citation>
    <scope>NUCLEOTIDE SEQUENCE</scope>
</reference>
<protein>
    <submittedName>
        <fullName evidence="2">Uncharacterized protein</fullName>
    </submittedName>
</protein>
<dbReference type="AlphaFoldDB" id="A0AA87ZWM9"/>
<name>A0AA87ZWM9_FICCA</name>
<dbReference type="Proteomes" id="UP001187192">
    <property type="component" value="Unassembled WGS sequence"/>
</dbReference>
<feature type="region of interest" description="Disordered" evidence="1">
    <location>
        <begin position="1"/>
        <end position="20"/>
    </location>
</feature>
<gene>
    <name evidence="2" type="ORF">TIFTF001_010207</name>
</gene>